<dbReference type="GO" id="GO:0016413">
    <property type="term" value="F:O-acetyltransferase activity"/>
    <property type="evidence" value="ECO:0007669"/>
    <property type="project" value="TreeGrafter"/>
</dbReference>
<evidence type="ECO:0000313" key="9">
    <source>
        <dbReference type="EMBL" id="TCJ12630.1"/>
    </source>
</evidence>
<comment type="subcellular location">
    <subcellularLocation>
        <location evidence="1">Cell membrane</location>
        <topology evidence="1">Multi-pass membrane protein</topology>
    </subcellularLocation>
</comment>
<feature type="transmembrane region" description="Helical" evidence="7">
    <location>
        <begin position="360"/>
        <end position="381"/>
    </location>
</feature>
<feature type="transmembrane region" description="Helical" evidence="7">
    <location>
        <begin position="100"/>
        <end position="119"/>
    </location>
</feature>
<evidence type="ECO:0000256" key="7">
    <source>
        <dbReference type="SAM" id="Phobius"/>
    </source>
</evidence>
<feature type="transmembrane region" description="Helical" evidence="7">
    <location>
        <begin position="155"/>
        <end position="173"/>
    </location>
</feature>
<feature type="transmembrane region" description="Helical" evidence="7">
    <location>
        <begin position="224"/>
        <end position="243"/>
    </location>
</feature>
<keyword evidence="9" id="KW-0808">Transferase</keyword>
<keyword evidence="5 7" id="KW-1133">Transmembrane helix</keyword>
<evidence type="ECO:0000259" key="8">
    <source>
        <dbReference type="Pfam" id="PF01757"/>
    </source>
</evidence>
<comment type="similarity">
    <text evidence="2">Belongs to the acyltransferase 3 family.</text>
</comment>
<accession>A0A4R1B567</accession>
<dbReference type="Proteomes" id="UP000295334">
    <property type="component" value="Unassembled WGS sequence"/>
</dbReference>
<feature type="transmembrane region" description="Helical" evidence="7">
    <location>
        <begin position="331"/>
        <end position="348"/>
    </location>
</feature>
<protein>
    <submittedName>
        <fullName evidence="9">Acyltransferase</fullName>
    </submittedName>
</protein>
<keyword evidence="9" id="KW-0012">Acyltransferase</keyword>
<dbReference type="InterPro" id="IPR002656">
    <property type="entry name" value="Acyl_transf_3_dom"/>
</dbReference>
<feature type="transmembrane region" description="Helical" evidence="7">
    <location>
        <begin position="255"/>
        <end position="279"/>
    </location>
</feature>
<reference evidence="9 10" key="1">
    <citation type="submission" date="2019-03" db="EMBL/GenBank/DDBJ databases">
        <authorList>
            <person name="Kim M.K.M."/>
        </authorList>
    </citation>
    <scope>NUCLEOTIDE SEQUENCE [LARGE SCALE GENOMIC DNA]</scope>
    <source>
        <strain evidence="9 10">17J68-12</strain>
    </source>
</reference>
<name>A0A4R1B567_9BACT</name>
<keyword evidence="6 7" id="KW-0472">Membrane</keyword>
<dbReference type="RefSeq" id="WP_131450387.1">
    <property type="nucleotide sequence ID" value="NZ_SJZI01000050.1"/>
</dbReference>
<evidence type="ECO:0000256" key="6">
    <source>
        <dbReference type="ARBA" id="ARBA00023136"/>
    </source>
</evidence>
<evidence type="ECO:0000256" key="4">
    <source>
        <dbReference type="ARBA" id="ARBA00022692"/>
    </source>
</evidence>
<keyword evidence="4 7" id="KW-0812">Transmembrane</keyword>
<comment type="caution">
    <text evidence="9">The sequence shown here is derived from an EMBL/GenBank/DDBJ whole genome shotgun (WGS) entry which is preliminary data.</text>
</comment>
<evidence type="ECO:0000256" key="3">
    <source>
        <dbReference type="ARBA" id="ARBA00022475"/>
    </source>
</evidence>
<dbReference type="Pfam" id="PF01757">
    <property type="entry name" value="Acyl_transf_3"/>
    <property type="match status" value="1"/>
</dbReference>
<gene>
    <name evidence="9" type="ORF">EPD60_15300</name>
</gene>
<evidence type="ECO:0000256" key="1">
    <source>
        <dbReference type="ARBA" id="ARBA00004651"/>
    </source>
</evidence>
<keyword evidence="10" id="KW-1185">Reference proteome</keyword>
<dbReference type="PANTHER" id="PTHR40074:SF2">
    <property type="entry name" value="O-ACETYLTRANSFERASE WECH"/>
    <property type="match status" value="1"/>
</dbReference>
<evidence type="ECO:0000313" key="10">
    <source>
        <dbReference type="Proteomes" id="UP000295334"/>
    </source>
</evidence>
<dbReference type="AlphaFoldDB" id="A0A4R1B567"/>
<dbReference type="GO" id="GO:0009246">
    <property type="term" value="P:enterobacterial common antigen biosynthetic process"/>
    <property type="evidence" value="ECO:0007669"/>
    <property type="project" value="TreeGrafter"/>
</dbReference>
<organism evidence="9 10">
    <name type="scientific">Flaviaesturariibacter flavus</name>
    <dbReference type="NCBI Taxonomy" id="2502780"/>
    <lineage>
        <taxon>Bacteria</taxon>
        <taxon>Pseudomonadati</taxon>
        <taxon>Bacteroidota</taxon>
        <taxon>Chitinophagia</taxon>
        <taxon>Chitinophagales</taxon>
        <taxon>Chitinophagaceae</taxon>
        <taxon>Flaviaestuariibacter</taxon>
    </lineage>
</organism>
<dbReference type="OrthoDB" id="265992at2"/>
<dbReference type="EMBL" id="SJZI01000050">
    <property type="protein sequence ID" value="TCJ12630.1"/>
    <property type="molecule type" value="Genomic_DNA"/>
</dbReference>
<keyword evidence="3" id="KW-1003">Cell membrane</keyword>
<evidence type="ECO:0000256" key="2">
    <source>
        <dbReference type="ARBA" id="ARBA00007400"/>
    </source>
</evidence>
<feature type="domain" description="Acyltransferase 3" evidence="8">
    <location>
        <begin position="19"/>
        <end position="376"/>
    </location>
</feature>
<dbReference type="GO" id="GO:0005886">
    <property type="term" value="C:plasma membrane"/>
    <property type="evidence" value="ECO:0007669"/>
    <property type="project" value="UniProtKB-SubCell"/>
</dbReference>
<proteinExistence type="inferred from homology"/>
<evidence type="ECO:0000256" key="5">
    <source>
        <dbReference type="ARBA" id="ARBA00022989"/>
    </source>
</evidence>
<sequence>MQSLLRPEWSRKMRFFSFVSMVLLVFVHGYDLNDRYLQPFTFVQEKMTVTTFFEYLTANGLFRFRIPMLFAISGYLLALGDSKGYWRIIGKRFRTLAIPLLLWAALGALIAYGLFHWSFTHQSVSNIHMQPTNKNWNQFGWREWRDTILSTNVSYQLWFLRSLFILNLVYPVLRWLSLKASAAWFSYVTLLWVFTPVGMLNLAGEIAGPGTPLGQALFRLHGPWEILLDSEGLLPFCLGIWLCKRGKDLSKTPRWFSMPVFGCLFVGLAVTKTILAFYGDFRNPFAIGAPIWLLHKVVVASGMLVAWFGADRLAAWCLQRRWFRHASDQSFMIYALHVPLITYMIDPVHRLLQGFRYYRLATYLLLPSVIILAAIALGALLKQLAPPVFGILTGNRGLKPLPVPPAAEDGQVRVLAPVTPVGQ</sequence>
<dbReference type="PANTHER" id="PTHR40074">
    <property type="entry name" value="O-ACETYLTRANSFERASE WECH"/>
    <property type="match status" value="1"/>
</dbReference>
<feature type="transmembrane region" description="Helical" evidence="7">
    <location>
        <begin position="62"/>
        <end position="79"/>
    </location>
</feature>
<feature type="transmembrane region" description="Helical" evidence="7">
    <location>
        <begin position="291"/>
        <end position="310"/>
    </location>
</feature>
<feature type="transmembrane region" description="Helical" evidence="7">
    <location>
        <begin position="185"/>
        <end position="204"/>
    </location>
</feature>